<evidence type="ECO:0000256" key="1">
    <source>
        <dbReference type="SAM" id="MobiDB-lite"/>
    </source>
</evidence>
<sequence length="92" mass="9003">MSAAALVVSLVPEVEDSAEVAMRAALANRYATVRPFLALLGETSALGAAPVGAQVLAGVNPAAPGEGQAAAAARGGRQARAGRVAQGGVRQP</sequence>
<dbReference type="Proteomes" id="UP000509418">
    <property type="component" value="Chromosome"/>
</dbReference>
<gene>
    <name evidence="2" type="ORF">HUT05_27855</name>
</gene>
<dbReference type="AlphaFoldDB" id="A0A7I0Y8U6"/>
<protein>
    <submittedName>
        <fullName evidence="2">Uncharacterized protein</fullName>
    </submittedName>
</protein>
<name>A0A7I0Y8U6_STRCX</name>
<reference evidence="2 3" key="1">
    <citation type="submission" date="2020-06" db="EMBL/GenBank/DDBJ databases">
        <title>Genome mining for natural products.</title>
        <authorList>
            <person name="Zhang B."/>
            <person name="Shi J."/>
            <person name="Ge H."/>
        </authorList>
    </citation>
    <scope>NUCLEOTIDE SEQUENCE [LARGE SCALE GENOMIC DNA]</scope>
    <source>
        <strain evidence="2 3">NA02069</strain>
    </source>
</reference>
<feature type="region of interest" description="Disordered" evidence="1">
    <location>
        <begin position="66"/>
        <end position="92"/>
    </location>
</feature>
<proteinExistence type="predicted"/>
<evidence type="ECO:0000313" key="2">
    <source>
        <dbReference type="EMBL" id="QKZ15927.1"/>
    </source>
</evidence>
<evidence type="ECO:0000313" key="3">
    <source>
        <dbReference type="Proteomes" id="UP000509418"/>
    </source>
</evidence>
<organism evidence="2 3">
    <name type="scientific">Streptomyces chartreusis</name>
    <dbReference type="NCBI Taxonomy" id="1969"/>
    <lineage>
        <taxon>Bacteria</taxon>
        <taxon>Bacillati</taxon>
        <taxon>Actinomycetota</taxon>
        <taxon>Actinomycetes</taxon>
        <taxon>Kitasatosporales</taxon>
        <taxon>Streptomycetaceae</taxon>
        <taxon>Streptomyces</taxon>
    </lineage>
</organism>
<accession>A0A7I0Y8U6</accession>
<dbReference type="EMBL" id="CP056041">
    <property type="protein sequence ID" value="QKZ15927.1"/>
    <property type="molecule type" value="Genomic_DNA"/>
</dbReference>
<keyword evidence="3" id="KW-1185">Reference proteome</keyword>